<comment type="caution">
    <text evidence="1">The sequence shown here is derived from an EMBL/GenBank/DDBJ whole genome shotgun (WGS) entry which is preliminary data.</text>
</comment>
<gene>
    <name evidence="1" type="ORF">E2C01_065937</name>
</gene>
<dbReference type="EMBL" id="VSRR010033305">
    <property type="protein sequence ID" value="MPC71652.1"/>
    <property type="molecule type" value="Genomic_DNA"/>
</dbReference>
<organism evidence="1 2">
    <name type="scientific">Portunus trituberculatus</name>
    <name type="common">Swimming crab</name>
    <name type="synonym">Neptunus trituberculatus</name>
    <dbReference type="NCBI Taxonomy" id="210409"/>
    <lineage>
        <taxon>Eukaryota</taxon>
        <taxon>Metazoa</taxon>
        <taxon>Ecdysozoa</taxon>
        <taxon>Arthropoda</taxon>
        <taxon>Crustacea</taxon>
        <taxon>Multicrustacea</taxon>
        <taxon>Malacostraca</taxon>
        <taxon>Eumalacostraca</taxon>
        <taxon>Eucarida</taxon>
        <taxon>Decapoda</taxon>
        <taxon>Pleocyemata</taxon>
        <taxon>Brachyura</taxon>
        <taxon>Eubrachyura</taxon>
        <taxon>Portunoidea</taxon>
        <taxon>Portunidae</taxon>
        <taxon>Portuninae</taxon>
        <taxon>Portunus</taxon>
    </lineage>
</organism>
<reference evidence="1 2" key="1">
    <citation type="submission" date="2019-05" db="EMBL/GenBank/DDBJ databases">
        <title>Another draft genome of Portunus trituberculatus and its Hox gene families provides insights of decapod evolution.</title>
        <authorList>
            <person name="Jeong J.-H."/>
            <person name="Song I."/>
            <person name="Kim S."/>
            <person name="Choi T."/>
            <person name="Kim D."/>
            <person name="Ryu S."/>
            <person name="Kim W."/>
        </authorList>
    </citation>
    <scope>NUCLEOTIDE SEQUENCE [LARGE SCALE GENOMIC DNA]</scope>
    <source>
        <tissue evidence="1">Muscle</tissue>
    </source>
</reference>
<proteinExistence type="predicted"/>
<dbReference type="AlphaFoldDB" id="A0A5B7HK69"/>
<evidence type="ECO:0000313" key="2">
    <source>
        <dbReference type="Proteomes" id="UP000324222"/>
    </source>
</evidence>
<dbReference type="Proteomes" id="UP000324222">
    <property type="component" value="Unassembled WGS sequence"/>
</dbReference>
<keyword evidence="2" id="KW-1185">Reference proteome</keyword>
<accession>A0A5B7HK69</accession>
<evidence type="ECO:0000313" key="1">
    <source>
        <dbReference type="EMBL" id="MPC71652.1"/>
    </source>
</evidence>
<name>A0A5B7HK69_PORTR</name>
<protein>
    <submittedName>
        <fullName evidence="1">Uncharacterized protein</fullName>
    </submittedName>
</protein>
<sequence>MKLRISCLHLPVKPPFASPGALRTIVGRQQCAKSPSGTESLTIQFMTILLQKAVDAEMLLTHRS</sequence>